<feature type="transmembrane region" description="Helical" evidence="1">
    <location>
        <begin position="63"/>
        <end position="81"/>
    </location>
</feature>
<protein>
    <submittedName>
        <fullName evidence="2">Uncharacterized protein</fullName>
    </submittedName>
</protein>
<feature type="transmembrane region" description="Helical" evidence="1">
    <location>
        <begin position="32"/>
        <end position="51"/>
    </location>
</feature>
<organism evidence="2 3">
    <name type="scientific">Caballeronia udeis</name>
    <dbReference type="NCBI Taxonomy" id="1232866"/>
    <lineage>
        <taxon>Bacteria</taxon>
        <taxon>Pseudomonadati</taxon>
        <taxon>Pseudomonadota</taxon>
        <taxon>Betaproteobacteria</taxon>
        <taxon>Burkholderiales</taxon>
        <taxon>Burkholderiaceae</taxon>
        <taxon>Caballeronia</taxon>
    </lineage>
</organism>
<dbReference type="AlphaFoldDB" id="A0A158IPW1"/>
<sequence length="97" mass="10394">MPAPIIHYVISIPVFVGQPISLVPIQMRDGAAAAIISLFATVPTVLVRATLITRLAPIARMRLVAIPVLIIGAAVILGTTCRGRMPFLREYGQRCSS</sequence>
<proteinExistence type="predicted"/>
<gene>
    <name evidence="2" type="ORF">AWB69_06461</name>
</gene>
<name>A0A158IPW1_9BURK</name>
<feature type="transmembrane region" description="Helical" evidence="1">
    <location>
        <begin position="6"/>
        <end position="25"/>
    </location>
</feature>
<keyword evidence="1" id="KW-0812">Transmembrane</keyword>
<reference evidence="2 3" key="1">
    <citation type="submission" date="2016-01" db="EMBL/GenBank/DDBJ databases">
        <authorList>
            <person name="Oliw E.H."/>
        </authorList>
    </citation>
    <scope>NUCLEOTIDE SEQUENCE [LARGE SCALE GENOMIC DNA]</scope>
    <source>
        <strain evidence="2">LMG 27134</strain>
    </source>
</reference>
<accession>A0A158IPW1</accession>
<keyword evidence="1" id="KW-0472">Membrane</keyword>
<keyword evidence="1" id="KW-1133">Transmembrane helix</keyword>
<dbReference type="EMBL" id="FCOK02000058">
    <property type="protein sequence ID" value="SAL58568.1"/>
    <property type="molecule type" value="Genomic_DNA"/>
</dbReference>
<evidence type="ECO:0000313" key="2">
    <source>
        <dbReference type="EMBL" id="SAL58568.1"/>
    </source>
</evidence>
<dbReference type="Proteomes" id="UP000054683">
    <property type="component" value="Unassembled WGS sequence"/>
</dbReference>
<evidence type="ECO:0000313" key="3">
    <source>
        <dbReference type="Proteomes" id="UP000054683"/>
    </source>
</evidence>
<evidence type="ECO:0000256" key="1">
    <source>
        <dbReference type="SAM" id="Phobius"/>
    </source>
</evidence>